<accession>A0AAJ0FRT1</accession>
<dbReference type="PANTHER" id="PTHR11935:SF94">
    <property type="entry name" value="TENZING NORGAY, ISOFORM C"/>
    <property type="match status" value="1"/>
</dbReference>
<dbReference type="InterPro" id="IPR032282">
    <property type="entry name" value="HAGH_C"/>
</dbReference>
<dbReference type="AlphaFoldDB" id="A0AAJ0FRT1"/>
<evidence type="ECO:0000256" key="6">
    <source>
        <dbReference type="ARBA" id="ARBA00022723"/>
    </source>
</evidence>
<dbReference type="Proteomes" id="UP001244011">
    <property type="component" value="Unassembled WGS sequence"/>
</dbReference>
<dbReference type="GO" id="GO:0046872">
    <property type="term" value="F:metal ion binding"/>
    <property type="evidence" value="ECO:0007669"/>
    <property type="project" value="UniProtKB-KW"/>
</dbReference>
<dbReference type="SMART" id="SM00849">
    <property type="entry name" value="Lactamase_B"/>
    <property type="match status" value="1"/>
</dbReference>
<dbReference type="InterPro" id="IPR035680">
    <property type="entry name" value="Clx_II_MBL"/>
</dbReference>
<evidence type="ECO:0000256" key="5">
    <source>
        <dbReference type="ARBA" id="ARBA00011917"/>
    </source>
</evidence>
<protein>
    <recommendedName>
        <fullName evidence="5">hydroxyacylglutathione hydrolase</fullName>
        <ecNumber evidence="5">3.1.2.6</ecNumber>
    </recommendedName>
    <alternativeName>
        <fullName evidence="9">Glyoxalase II</fullName>
    </alternativeName>
</protein>
<keyword evidence="6" id="KW-0479">Metal-binding</keyword>
<name>A0AAJ0FRT1_9PEZI</name>
<evidence type="ECO:0000256" key="9">
    <source>
        <dbReference type="ARBA" id="ARBA00031044"/>
    </source>
</evidence>
<dbReference type="EC" id="3.1.2.6" evidence="5"/>
<evidence type="ECO:0000256" key="7">
    <source>
        <dbReference type="ARBA" id="ARBA00022801"/>
    </source>
</evidence>
<keyword evidence="8" id="KW-0862">Zinc</keyword>
<comment type="cofactor">
    <cofactor evidence="2">
        <name>Zn(2+)</name>
        <dbReference type="ChEBI" id="CHEBI:29105"/>
    </cofactor>
</comment>
<comment type="caution">
    <text evidence="11">The sequence shown here is derived from an EMBL/GenBank/DDBJ whole genome shotgun (WGS) entry which is preliminary data.</text>
</comment>
<evidence type="ECO:0000256" key="2">
    <source>
        <dbReference type="ARBA" id="ARBA00001947"/>
    </source>
</evidence>
<comment type="pathway">
    <text evidence="3">Secondary metabolite metabolism; methylglyoxal degradation; (R)-lactate from methylglyoxal: step 2/2.</text>
</comment>
<evidence type="ECO:0000313" key="11">
    <source>
        <dbReference type="EMBL" id="KAK1770475.1"/>
    </source>
</evidence>
<dbReference type="Pfam" id="PF16123">
    <property type="entry name" value="HAGH_C"/>
    <property type="match status" value="1"/>
</dbReference>
<reference evidence="11" key="1">
    <citation type="submission" date="2023-06" db="EMBL/GenBank/DDBJ databases">
        <title>Genome-scale phylogeny and comparative genomics of the fungal order Sordariales.</title>
        <authorList>
            <consortium name="Lawrence Berkeley National Laboratory"/>
            <person name="Hensen N."/>
            <person name="Bonometti L."/>
            <person name="Westerberg I."/>
            <person name="Brannstrom I.O."/>
            <person name="Guillou S."/>
            <person name="Cros-Aarteil S."/>
            <person name="Calhoun S."/>
            <person name="Haridas S."/>
            <person name="Kuo A."/>
            <person name="Mondo S."/>
            <person name="Pangilinan J."/>
            <person name="Riley R."/>
            <person name="Labutti K."/>
            <person name="Andreopoulos B."/>
            <person name="Lipzen A."/>
            <person name="Chen C."/>
            <person name="Yanf M."/>
            <person name="Daum C."/>
            <person name="Ng V."/>
            <person name="Clum A."/>
            <person name="Steindorff A."/>
            <person name="Ohm R."/>
            <person name="Martin F."/>
            <person name="Silar P."/>
            <person name="Natvig D."/>
            <person name="Lalanne C."/>
            <person name="Gautier V."/>
            <person name="Ament-Velasquez S.L."/>
            <person name="Kruys A."/>
            <person name="Hutchinson M.I."/>
            <person name="Powell A.J."/>
            <person name="Barry K."/>
            <person name="Miller A.N."/>
            <person name="Grigoriev I.V."/>
            <person name="Debuchy R."/>
            <person name="Gladieux P."/>
            <person name="Thoren M.H."/>
            <person name="Johannesson H."/>
        </authorList>
    </citation>
    <scope>NUCLEOTIDE SEQUENCE</scope>
    <source>
        <strain evidence="11">8032-3</strain>
    </source>
</reference>
<dbReference type="Gene3D" id="3.60.15.10">
    <property type="entry name" value="Ribonuclease Z/Hydroxyacylglutathione hydrolase-like"/>
    <property type="match status" value="1"/>
</dbReference>
<evidence type="ECO:0000256" key="1">
    <source>
        <dbReference type="ARBA" id="ARBA00001623"/>
    </source>
</evidence>
<comment type="similarity">
    <text evidence="4">Belongs to the metallo-beta-lactamase superfamily. Glyoxalase II family.</text>
</comment>
<dbReference type="GO" id="GO:0004416">
    <property type="term" value="F:hydroxyacylglutathione hydrolase activity"/>
    <property type="evidence" value="ECO:0007669"/>
    <property type="project" value="UniProtKB-EC"/>
</dbReference>
<gene>
    <name evidence="11" type="ORF">QBC33DRAFT_528139</name>
</gene>
<sequence>MNPLVFRRPLLKQSFRTLAAGLALTRKMHIQSIPMWVGSSNNYAYLVVDDKSKDAVIIDPANPPEVAPVLKKAIQEGKINLTAIVNTHHHWDHAGGNKKLLAELGLPNLAIIGGKDCEAVTKTPSHGQGFSLGSIAVKGLHTPCHTQDSICWFMEDGGDKVVFTGDTLFHGGCGRFFEGTAAEMDKALNKTLGSLPDDTRVFPGHEYTKANVKFAASVSQSKAVKALQAFADANEETQGKFTIGDEKEHNVFMRPQDPEIQKATGQTDPIEIMAKLREMKNNFK</sequence>
<organism evidence="11 12">
    <name type="scientific">Phialemonium atrogriseum</name>
    <dbReference type="NCBI Taxonomy" id="1093897"/>
    <lineage>
        <taxon>Eukaryota</taxon>
        <taxon>Fungi</taxon>
        <taxon>Dikarya</taxon>
        <taxon>Ascomycota</taxon>
        <taxon>Pezizomycotina</taxon>
        <taxon>Sordariomycetes</taxon>
        <taxon>Sordariomycetidae</taxon>
        <taxon>Cephalothecales</taxon>
        <taxon>Cephalothecaceae</taxon>
        <taxon>Phialemonium</taxon>
    </lineage>
</organism>
<dbReference type="SUPFAM" id="SSF56281">
    <property type="entry name" value="Metallo-hydrolase/oxidoreductase"/>
    <property type="match status" value="1"/>
</dbReference>
<evidence type="ECO:0000259" key="10">
    <source>
        <dbReference type="SMART" id="SM00849"/>
    </source>
</evidence>
<evidence type="ECO:0000256" key="8">
    <source>
        <dbReference type="ARBA" id="ARBA00022833"/>
    </source>
</evidence>
<proteinExistence type="inferred from homology"/>
<dbReference type="InterPro" id="IPR036866">
    <property type="entry name" value="RibonucZ/Hydroxyglut_hydro"/>
</dbReference>
<dbReference type="Pfam" id="PF00753">
    <property type="entry name" value="Lactamase_B"/>
    <property type="match status" value="2"/>
</dbReference>
<keyword evidence="7" id="KW-0378">Hydrolase</keyword>
<dbReference type="CDD" id="cd07723">
    <property type="entry name" value="hydroxyacylglutathione_hydrolase_MBL-fold"/>
    <property type="match status" value="1"/>
</dbReference>
<keyword evidence="12" id="KW-1185">Reference proteome</keyword>
<dbReference type="GeneID" id="85310217"/>
<dbReference type="EMBL" id="MU839000">
    <property type="protein sequence ID" value="KAK1770475.1"/>
    <property type="molecule type" value="Genomic_DNA"/>
</dbReference>
<evidence type="ECO:0000313" key="12">
    <source>
        <dbReference type="Proteomes" id="UP001244011"/>
    </source>
</evidence>
<dbReference type="RefSeq" id="XP_060286688.1">
    <property type="nucleotide sequence ID" value="XM_060427030.1"/>
</dbReference>
<dbReference type="PANTHER" id="PTHR11935">
    <property type="entry name" value="BETA LACTAMASE DOMAIN"/>
    <property type="match status" value="1"/>
</dbReference>
<evidence type="ECO:0000256" key="4">
    <source>
        <dbReference type="ARBA" id="ARBA00006759"/>
    </source>
</evidence>
<dbReference type="InterPro" id="IPR001279">
    <property type="entry name" value="Metallo-B-lactamas"/>
</dbReference>
<comment type="catalytic activity">
    <reaction evidence="1">
        <text>an S-(2-hydroxyacyl)glutathione + H2O = a 2-hydroxy carboxylate + glutathione + H(+)</text>
        <dbReference type="Rhea" id="RHEA:21864"/>
        <dbReference type="ChEBI" id="CHEBI:15377"/>
        <dbReference type="ChEBI" id="CHEBI:15378"/>
        <dbReference type="ChEBI" id="CHEBI:57925"/>
        <dbReference type="ChEBI" id="CHEBI:58896"/>
        <dbReference type="ChEBI" id="CHEBI:71261"/>
        <dbReference type="EC" id="3.1.2.6"/>
    </reaction>
</comment>
<feature type="domain" description="Metallo-beta-lactamase" evidence="10">
    <location>
        <begin position="41"/>
        <end position="205"/>
    </location>
</feature>
<evidence type="ECO:0000256" key="3">
    <source>
        <dbReference type="ARBA" id="ARBA00004963"/>
    </source>
</evidence>